<dbReference type="GO" id="GO:1990107">
    <property type="term" value="F:thiazole synthase activity"/>
    <property type="evidence" value="ECO:0007669"/>
    <property type="project" value="UniProtKB-EC"/>
</dbReference>
<feature type="domain" description="Thiazole synthase ThiG" evidence="8">
    <location>
        <begin position="4"/>
        <end position="249"/>
    </location>
</feature>
<evidence type="ECO:0000256" key="3">
    <source>
        <dbReference type="ARBA" id="ARBA00011960"/>
    </source>
</evidence>
<dbReference type="CDD" id="cd04728">
    <property type="entry name" value="ThiG"/>
    <property type="match status" value="1"/>
</dbReference>
<dbReference type="EC" id="2.8.1.10" evidence="3"/>
<evidence type="ECO:0000256" key="5">
    <source>
        <dbReference type="ARBA" id="ARBA00022977"/>
    </source>
</evidence>
<evidence type="ECO:0000256" key="1">
    <source>
        <dbReference type="ARBA" id="ARBA00002834"/>
    </source>
</evidence>
<comment type="pathway">
    <text evidence="2">Cofactor biosynthesis; thiamine diphosphate biosynthesis.</text>
</comment>
<dbReference type="eggNOG" id="COG2022">
    <property type="taxonomic scope" value="Bacteria"/>
</dbReference>
<evidence type="ECO:0000313" key="9">
    <source>
        <dbReference type="EMBL" id="CAI27298.1"/>
    </source>
</evidence>
<protein>
    <recommendedName>
        <fullName evidence="3">thiazole synthase</fullName>
        <ecNumber evidence="3">2.8.1.10</ecNumber>
    </recommendedName>
</protein>
<organism evidence="9 10">
    <name type="scientific">Ehrlichia ruminantium (strain Welgevonden)</name>
    <dbReference type="NCBI Taxonomy" id="254945"/>
    <lineage>
        <taxon>Bacteria</taxon>
        <taxon>Pseudomonadati</taxon>
        <taxon>Pseudomonadota</taxon>
        <taxon>Alphaproteobacteria</taxon>
        <taxon>Rickettsiales</taxon>
        <taxon>Anaplasmataceae</taxon>
        <taxon>Ehrlichia</taxon>
    </lineage>
</organism>
<evidence type="ECO:0000259" key="8">
    <source>
        <dbReference type="Pfam" id="PF05690"/>
    </source>
</evidence>
<dbReference type="AlphaFoldDB" id="A0A0H3M0N4"/>
<dbReference type="InterPro" id="IPR033983">
    <property type="entry name" value="Thiazole_synthase_ThiG"/>
</dbReference>
<dbReference type="InterPro" id="IPR013785">
    <property type="entry name" value="Aldolase_TIM"/>
</dbReference>
<dbReference type="UniPathway" id="UPA00060"/>
<dbReference type="HOGENOM" id="CLU_062233_1_0_5"/>
<dbReference type="GeneID" id="33058379"/>
<dbReference type="KEGG" id="erw:ERWE_CDS_08040"/>
<dbReference type="EMBL" id="CR925678">
    <property type="protein sequence ID" value="CAI27298.1"/>
    <property type="molecule type" value="Genomic_DNA"/>
</dbReference>
<dbReference type="Pfam" id="PF05690">
    <property type="entry name" value="ThiG"/>
    <property type="match status" value="1"/>
</dbReference>
<dbReference type="GO" id="GO:0009229">
    <property type="term" value="P:thiamine diphosphate biosynthetic process"/>
    <property type="evidence" value="ECO:0007669"/>
    <property type="project" value="UniProtKB-UniPathway"/>
</dbReference>
<dbReference type="KEGG" id="eru:Erum7630"/>
<reference evidence="9 10" key="1">
    <citation type="journal article" date="2006" name="J. Bacteriol.">
        <title>Comparative genomic analysis of three strains of Ehrlichia ruminantium reveals an active process of genome size plasticity.</title>
        <authorList>
            <person name="Frutos R."/>
            <person name="Viari A."/>
            <person name="Ferraz C."/>
            <person name="Morgat A."/>
            <person name="Eychenie S."/>
            <person name="Kandassami Y."/>
            <person name="Chantal I."/>
            <person name="Bensaid A."/>
            <person name="Coissac E."/>
            <person name="Vachiery N."/>
            <person name="Demaille J."/>
            <person name="Martinez D."/>
        </authorList>
    </citation>
    <scope>NUCLEOTIDE SEQUENCE [LARGE SCALE GENOMIC DNA]</scope>
    <source>
        <strain evidence="9 10">Welgevonden</strain>
    </source>
</reference>
<keyword evidence="10" id="KW-1185">Reference proteome</keyword>
<keyword evidence="6" id="KW-0704">Schiff base</keyword>
<dbReference type="SUPFAM" id="SSF110399">
    <property type="entry name" value="ThiG-like"/>
    <property type="match status" value="1"/>
</dbReference>
<dbReference type="PANTHER" id="PTHR34266">
    <property type="entry name" value="THIAZOLE SYNTHASE"/>
    <property type="match status" value="1"/>
</dbReference>
<accession>A0A0H3M0N4</accession>
<keyword evidence="4" id="KW-0808">Transferase</keyword>
<evidence type="ECO:0000256" key="6">
    <source>
        <dbReference type="ARBA" id="ARBA00023270"/>
    </source>
</evidence>
<dbReference type="Gene3D" id="3.20.20.70">
    <property type="entry name" value="Aldolase class I"/>
    <property type="match status" value="1"/>
</dbReference>
<evidence type="ECO:0000256" key="4">
    <source>
        <dbReference type="ARBA" id="ARBA00022679"/>
    </source>
</evidence>
<evidence type="ECO:0000256" key="2">
    <source>
        <dbReference type="ARBA" id="ARBA00004948"/>
    </source>
</evidence>
<proteinExistence type="predicted"/>
<comment type="function">
    <text evidence="1">Catalyzes the rearrangement of 1-deoxy-D-xylulose 5-phosphate (DXP) to produce the thiazole phosphate moiety of thiamine. Sulfur is provided by the thiocarboxylate moiety of the carrier protein ThiS. In vitro, sulfur can be provided by H(2)S.</text>
</comment>
<dbReference type="PANTHER" id="PTHR34266:SF2">
    <property type="entry name" value="THIAZOLE SYNTHASE"/>
    <property type="match status" value="1"/>
</dbReference>
<dbReference type="InterPro" id="IPR008867">
    <property type="entry name" value="ThiG"/>
</dbReference>
<gene>
    <name evidence="9" type="primary">thiG</name>
    <name evidence="9" type="ordered locus">ERWE_CDS_08040</name>
</gene>
<evidence type="ECO:0000256" key="7">
    <source>
        <dbReference type="ARBA" id="ARBA00049897"/>
    </source>
</evidence>
<dbReference type="RefSeq" id="WP_011155441.1">
    <property type="nucleotide sequence ID" value="NC_005295.2"/>
</dbReference>
<comment type="catalytic activity">
    <reaction evidence="7">
        <text>[ThiS sulfur-carrier protein]-C-terminal-Gly-aminoethanethioate + 2-iminoacetate + 1-deoxy-D-xylulose 5-phosphate = [ThiS sulfur-carrier protein]-C-terminal Gly-Gly + 2-[(2R,5Z)-2-carboxy-4-methylthiazol-5(2H)-ylidene]ethyl phosphate + 2 H2O + H(+)</text>
        <dbReference type="Rhea" id="RHEA:26297"/>
        <dbReference type="Rhea" id="RHEA-COMP:12909"/>
        <dbReference type="Rhea" id="RHEA-COMP:19908"/>
        <dbReference type="ChEBI" id="CHEBI:15377"/>
        <dbReference type="ChEBI" id="CHEBI:15378"/>
        <dbReference type="ChEBI" id="CHEBI:57792"/>
        <dbReference type="ChEBI" id="CHEBI:62899"/>
        <dbReference type="ChEBI" id="CHEBI:77846"/>
        <dbReference type="ChEBI" id="CHEBI:90778"/>
        <dbReference type="ChEBI" id="CHEBI:232372"/>
        <dbReference type="EC" id="2.8.1.10"/>
    </reaction>
</comment>
<dbReference type="Proteomes" id="UP000001021">
    <property type="component" value="Chromosome"/>
</dbReference>
<keyword evidence="5" id="KW-0784">Thiamine biosynthesis</keyword>
<evidence type="ECO:0000313" key="10">
    <source>
        <dbReference type="Proteomes" id="UP000001021"/>
    </source>
</evidence>
<sequence length="261" mass="28765">MLNLYGTLLRSRLLLGSAMYPSPNILCQSIKSSGTEVITVSLSRQMPSQNGGNDFWDIIKKSGCHILPNTAGCSTVNDVVLMSQMAREIFDTKWIKVEVVGDEYTLYPDLVLLCEAVKELISQGFEVFPYCTDDVVVCKKLIDYGCRILMPGASPIGSGHGILNMYNLKLLRNRFQDITLIVDSGIGRPSDATMVMEYGFDAVLVNTAIAKSLVPQDMSRAFRHAVEAGYIAYNSGIIPKRNFAVSSTPLIDTPFWCNNSN</sequence>
<name>A0A0H3M0N4_EHRRW</name>